<keyword evidence="2" id="KW-1185">Reference proteome</keyword>
<dbReference type="Proteomes" id="UP001054837">
    <property type="component" value="Unassembled WGS sequence"/>
</dbReference>
<reference evidence="1 2" key="1">
    <citation type="submission" date="2021-06" db="EMBL/GenBank/DDBJ databases">
        <title>Caerostris darwini draft genome.</title>
        <authorList>
            <person name="Kono N."/>
            <person name="Arakawa K."/>
        </authorList>
    </citation>
    <scope>NUCLEOTIDE SEQUENCE [LARGE SCALE GENOMIC DNA]</scope>
</reference>
<proteinExistence type="predicted"/>
<gene>
    <name evidence="1" type="ORF">CDAR_118111</name>
</gene>
<comment type="caution">
    <text evidence="1">The sequence shown here is derived from an EMBL/GenBank/DDBJ whole genome shotgun (WGS) entry which is preliminary data.</text>
</comment>
<dbReference type="AlphaFoldDB" id="A0AAV4TIR2"/>
<name>A0AAV4TIR2_9ARAC</name>
<protein>
    <submittedName>
        <fullName evidence="1">Uncharacterized protein</fullName>
    </submittedName>
</protein>
<evidence type="ECO:0000313" key="1">
    <source>
        <dbReference type="EMBL" id="GIY44682.1"/>
    </source>
</evidence>
<dbReference type="EMBL" id="BPLQ01009555">
    <property type="protein sequence ID" value="GIY44682.1"/>
    <property type="molecule type" value="Genomic_DNA"/>
</dbReference>
<organism evidence="1 2">
    <name type="scientific">Caerostris darwini</name>
    <dbReference type="NCBI Taxonomy" id="1538125"/>
    <lineage>
        <taxon>Eukaryota</taxon>
        <taxon>Metazoa</taxon>
        <taxon>Ecdysozoa</taxon>
        <taxon>Arthropoda</taxon>
        <taxon>Chelicerata</taxon>
        <taxon>Arachnida</taxon>
        <taxon>Araneae</taxon>
        <taxon>Araneomorphae</taxon>
        <taxon>Entelegynae</taxon>
        <taxon>Araneoidea</taxon>
        <taxon>Araneidae</taxon>
        <taxon>Caerostris</taxon>
    </lineage>
</organism>
<accession>A0AAV4TIR2</accession>
<sequence length="101" mass="11386">MGGSVGGDTGRERKYFQSHAPAFSLSTSIEKNLPFGIRCKPKFQMNDIFNLFGKKIQSRMFADGAVGSRVPSEWLFGLHILMSWEAVFSLSCMMEEMPTER</sequence>
<evidence type="ECO:0000313" key="2">
    <source>
        <dbReference type="Proteomes" id="UP001054837"/>
    </source>
</evidence>